<dbReference type="AlphaFoldDB" id="A0A561UEP9"/>
<name>A0A561UEP9_9ACTN</name>
<keyword evidence="1" id="KW-0472">Membrane</keyword>
<dbReference type="EMBL" id="VIWT01000001">
    <property type="protein sequence ID" value="TWF97849.1"/>
    <property type="molecule type" value="Genomic_DNA"/>
</dbReference>
<accession>A0A561UEP9</accession>
<evidence type="ECO:0000313" key="3">
    <source>
        <dbReference type="Proteomes" id="UP000317940"/>
    </source>
</evidence>
<organism evidence="2 3">
    <name type="scientific">Kitasatospora viridis</name>
    <dbReference type="NCBI Taxonomy" id="281105"/>
    <lineage>
        <taxon>Bacteria</taxon>
        <taxon>Bacillati</taxon>
        <taxon>Actinomycetota</taxon>
        <taxon>Actinomycetes</taxon>
        <taxon>Kitasatosporales</taxon>
        <taxon>Streptomycetaceae</taxon>
        <taxon>Kitasatospora</taxon>
    </lineage>
</organism>
<sequence length="91" mass="9253">MTVLLIAIGVLNAAAVLAAAVSAAGKGRPVSYRAAATGAAVLFFALPYIVEHASGASIDDGSSAGLYAWVALISVPVLALVYLVVRRLQRD</sequence>
<protein>
    <submittedName>
        <fullName evidence="2">Uncharacterized protein</fullName>
    </submittedName>
</protein>
<keyword evidence="3" id="KW-1185">Reference proteome</keyword>
<dbReference type="RefSeq" id="WP_145904360.1">
    <property type="nucleotide sequence ID" value="NZ_BAAAMZ010000019.1"/>
</dbReference>
<dbReference type="Proteomes" id="UP000317940">
    <property type="component" value="Unassembled WGS sequence"/>
</dbReference>
<proteinExistence type="predicted"/>
<keyword evidence="1" id="KW-0812">Transmembrane</keyword>
<keyword evidence="1" id="KW-1133">Transmembrane helix</keyword>
<evidence type="ECO:0000313" key="2">
    <source>
        <dbReference type="EMBL" id="TWF97849.1"/>
    </source>
</evidence>
<reference evidence="2 3" key="1">
    <citation type="submission" date="2019-06" db="EMBL/GenBank/DDBJ databases">
        <title>Sequencing the genomes of 1000 actinobacteria strains.</title>
        <authorList>
            <person name="Klenk H.-P."/>
        </authorList>
    </citation>
    <scope>NUCLEOTIDE SEQUENCE [LARGE SCALE GENOMIC DNA]</scope>
    <source>
        <strain evidence="2 3">DSM 44826</strain>
    </source>
</reference>
<gene>
    <name evidence="2" type="ORF">FHX73_111650</name>
</gene>
<comment type="caution">
    <text evidence="2">The sequence shown here is derived from an EMBL/GenBank/DDBJ whole genome shotgun (WGS) entry which is preliminary data.</text>
</comment>
<feature type="transmembrane region" description="Helical" evidence="1">
    <location>
        <begin position="66"/>
        <end position="85"/>
    </location>
</feature>
<feature type="transmembrane region" description="Helical" evidence="1">
    <location>
        <begin position="6"/>
        <end position="25"/>
    </location>
</feature>
<evidence type="ECO:0000256" key="1">
    <source>
        <dbReference type="SAM" id="Phobius"/>
    </source>
</evidence>
<feature type="transmembrane region" description="Helical" evidence="1">
    <location>
        <begin position="32"/>
        <end position="50"/>
    </location>
</feature>